<evidence type="ECO:0000313" key="2">
    <source>
        <dbReference type="EMBL" id="EAQ96491.1"/>
    </source>
</evidence>
<dbReference type="STRING" id="314285.KT71_05687"/>
<protein>
    <recommendedName>
        <fullName evidence="1">DUF4340 domain-containing protein</fullName>
    </recommendedName>
</protein>
<sequence length="298" mass="32133">MILRILAVLFLAQLALVAYLYWPESPATISRDTLVARLSPGAVNRVEVSTQEGATVVLLRNQNQWSLDRGLPADNDKMRSLLNALLTADPGFPIADSDTAAKRFQVSDVGFVRKIVLSGDDGDATVYLGSTPAMRKIHARAEGESAVFVLPLSSFDAPADIDSWLDTRLLAVQNVTEFALYGVTFTLTDGQWSRSDGTDVEQESAAAFAAALGGMAISGLVDPADDDAGAADEALRVTLNDDGEIRQLAVLRNPESDRYYFDSERFDSIFSTSAYDAERLIDAATSLLATEAKEATED</sequence>
<evidence type="ECO:0000313" key="3">
    <source>
        <dbReference type="Proteomes" id="UP000019205"/>
    </source>
</evidence>
<dbReference type="eggNOG" id="ENOG5031F07">
    <property type="taxonomic scope" value="Bacteria"/>
</dbReference>
<keyword evidence="3" id="KW-1185">Reference proteome</keyword>
<dbReference type="Pfam" id="PF14238">
    <property type="entry name" value="DUF4340"/>
    <property type="match status" value="1"/>
</dbReference>
<reference evidence="2 3" key="1">
    <citation type="journal article" date="2007" name="Proc. Natl. Acad. Sci. U.S.A.">
        <title>Characterization of a marine gammaproteobacterium capable of aerobic anoxygenic photosynthesis.</title>
        <authorList>
            <person name="Fuchs B.M."/>
            <person name="Spring S."/>
            <person name="Teeling H."/>
            <person name="Quast C."/>
            <person name="Wulf J."/>
            <person name="Schattenhofer M."/>
            <person name="Yan S."/>
            <person name="Ferriera S."/>
            <person name="Johnson J."/>
            <person name="Glockner F.O."/>
            <person name="Amann R."/>
        </authorList>
    </citation>
    <scope>NUCLEOTIDE SEQUENCE [LARGE SCALE GENOMIC DNA]</scope>
    <source>
        <strain evidence="2">KT71</strain>
    </source>
</reference>
<accession>A4AC41</accession>
<name>A4AC41_9GAMM</name>
<proteinExistence type="predicted"/>
<dbReference type="OrthoDB" id="5431982at2"/>
<reference evidence="2 3" key="2">
    <citation type="journal article" date="2009" name="PLoS ONE">
        <title>The photosynthetic apparatus and its regulation in the aerobic gammaproteobacterium Congregibacter litoralis gen. nov., sp. nov.</title>
        <authorList>
            <person name="Spring S."/>
            <person name="Lunsdorf H."/>
            <person name="Fuchs B.M."/>
            <person name="Tindall B.J."/>
        </authorList>
    </citation>
    <scope>NUCLEOTIDE SEQUENCE [LARGE SCALE GENOMIC DNA]</scope>
    <source>
        <strain evidence="2">KT71</strain>
    </source>
</reference>
<dbReference type="InterPro" id="IPR025641">
    <property type="entry name" value="DUF4340"/>
</dbReference>
<organism evidence="2 3">
    <name type="scientific">Congregibacter litoralis KT71</name>
    <dbReference type="NCBI Taxonomy" id="314285"/>
    <lineage>
        <taxon>Bacteria</taxon>
        <taxon>Pseudomonadati</taxon>
        <taxon>Pseudomonadota</taxon>
        <taxon>Gammaproteobacteria</taxon>
        <taxon>Cellvibrionales</taxon>
        <taxon>Halieaceae</taxon>
        <taxon>Congregibacter</taxon>
    </lineage>
</organism>
<evidence type="ECO:0000259" key="1">
    <source>
        <dbReference type="Pfam" id="PF14238"/>
    </source>
</evidence>
<dbReference type="RefSeq" id="WP_008293555.1">
    <property type="nucleotide sequence ID" value="NZ_CM002299.1"/>
</dbReference>
<feature type="domain" description="DUF4340" evidence="1">
    <location>
        <begin position="69"/>
        <end position="227"/>
    </location>
</feature>
<dbReference type="EMBL" id="AAOA02000006">
    <property type="protein sequence ID" value="EAQ96491.1"/>
    <property type="molecule type" value="Genomic_DNA"/>
</dbReference>
<dbReference type="HOGENOM" id="CLU_060896_0_0_6"/>
<dbReference type="Proteomes" id="UP000019205">
    <property type="component" value="Chromosome"/>
</dbReference>
<gene>
    <name evidence="2" type="ORF">KT71_05687</name>
</gene>
<comment type="caution">
    <text evidence="2">The sequence shown here is derived from an EMBL/GenBank/DDBJ whole genome shotgun (WGS) entry which is preliminary data.</text>
</comment>
<dbReference type="AlphaFoldDB" id="A4AC41"/>